<evidence type="ECO:0000256" key="1">
    <source>
        <dbReference type="ARBA" id="ARBA00010641"/>
    </source>
</evidence>
<dbReference type="Pfam" id="PF04542">
    <property type="entry name" value="Sigma70_r2"/>
    <property type="match status" value="1"/>
</dbReference>
<dbReference type="RefSeq" id="WP_280576175.1">
    <property type="nucleotide sequence ID" value="NZ_JARXRM010000046.1"/>
</dbReference>
<proteinExistence type="inferred from homology"/>
<accession>A0ABT6JDM0</accession>
<dbReference type="Gene3D" id="1.10.1740.10">
    <property type="match status" value="1"/>
</dbReference>
<name>A0ABT6JDM0_9GAMM</name>
<evidence type="ECO:0000259" key="5">
    <source>
        <dbReference type="Pfam" id="PF04542"/>
    </source>
</evidence>
<dbReference type="InterPro" id="IPR039425">
    <property type="entry name" value="RNA_pol_sigma-70-like"/>
</dbReference>
<evidence type="ECO:0000256" key="4">
    <source>
        <dbReference type="ARBA" id="ARBA00023163"/>
    </source>
</evidence>
<keyword evidence="3" id="KW-0731">Sigma factor</keyword>
<keyword evidence="4" id="KW-0804">Transcription</keyword>
<dbReference type="InterPro" id="IPR013324">
    <property type="entry name" value="RNA_pol_sigma_r3/r4-like"/>
</dbReference>
<dbReference type="PANTHER" id="PTHR43133">
    <property type="entry name" value="RNA POLYMERASE ECF-TYPE SIGMA FACTO"/>
    <property type="match status" value="1"/>
</dbReference>
<gene>
    <name evidence="7" type="ORF">QFW77_17785</name>
</gene>
<keyword evidence="2" id="KW-0805">Transcription regulation</keyword>
<dbReference type="InterPro" id="IPR007627">
    <property type="entry name" value="RNA_pol_sigma70_r2"/>
</dbReference>
<dbReference type="SUPFAM" id="SSF88659">
    <property type="entry name" value="Sigma3 and sigma4 domains of RNA polymerase sigma factors"/>
    <property type="match status" value="1"/>
</dbReference>
<dbReference type="InterPro" id="IPR036388">
    <property type="entry name" value="WH-like_DNA-bd_sf"/>
</dbReference>
<reference evidence="7 8" key="1">
    <citation type="submission" date="2023-04" db="EMBL/GenBank/DDBJ databases">
        <title>Luteimonas endophyticus RD2P54.</title>
        <authorList>
            <person name="Sun J.-Q."/>
        </authorList>
    </citation>
    <scope>NUCLEOTIDE SEQUENCE [LARGE SCALE GENOMIC DNA]</scope>
    <source>
        <strain evidence="7 8">RD2P54</strain>
    </source>
</reference>
<dbReference type="Gene3D" id="1.10.10.10">
    <property type="entry name" value="Winged helix-like DNA-binding domain superfamily/Winged helix DNA-binding domain"/>
    <property type="match status" value="1"/>
</dbReference>
<evidence type="ECO:0000313" key="7">
    <source>
        <dbReference type="EMBL" id="MDH5824824.1"/>
    </source>
</evidence>
<dbReference type="SUPFAM" id="SSF88946">
    <property type="entry name" value="Sigma2 domain of RNA polymerase sigma factors"/>
    <property type="match status" value="1"/>
</dbReference>
<evidence type="ECO:0000259" key="6">
    <source>
        <dbReference type="Pfam" id="PF08281"/>
    </source>
</evidence>
<comment type="caution">
    <text evidence="7">The sequence shown here is derived from an EMBL/GenBank/DDBJ whole genome shotgun (WGS) entry which is preliminary data.</text>
</comment>
<feature type="domain" description="RNA polymerase sigma factor 70 region 4 type 2" evidence="6">
    <location>
        <begin position="126"/>
        <end position="177"/>
    </location>
</feature>
<dbReference type="InterPro" id="IPR013325">
    <property type="entry name" value="RNA_pol_sigma_r2"/>
</dbReference>
<feature type="domain" description="RNA polymerase sigma-70 region 2" evidence="5">
    <location>
        <begin position="23"/>
        <end position="90"/>
    </location>
</feature>
<keyword evidence="8" id="KW-1185">Reference proteome</keyword>
<evidence type="ECO:0000256" key="3">
    <source>
        <dbReference type="ARBA" id="ARBA00023082"/>
    </source>
</evidence>
<evidence type="ECO:0000256" key="2">
    <source>
        <dbReference type="ARBA" id="ARBA00023015"/>
    </source>
</evidence>
<sequence length="183" mass="20904">MEYRTPECGDFQIADEMFVAAWRAELPELRRRALRLAAGQRDRAEDLIADTAIKALLFMRRSPDAMTDPRGFLYVVLRHVFLDAVRRGKREAETIDRGAAEGAVENAAGQGLAAPQWLELHDQLHRVVAAVAELSRDQRRLFAYRFVEDLPYPVIAARLRITQPLARKRVQLLRQRLKAASDE</sequence>
<dbReference type="PANTHER" id="PTHR43133:SF25">
    <property type="entry name" value="RNA POLYMERASE SIGMA FACTOR RFAY-RELATED"/>
    <property type="match status" value="1"/>
</dbReference>
<comment type="similarity">
    <text evidence="1">Belongs to the sigma-70 factor family. ECF subfamily.</text>
</comment>
<dbReference type="InterPro" id="IPR013249">
    <property type="entry name" value="RNA_pol_sigma70_r4_t2"/>
</dbReference>
<evidence type="ECO:0000313" key="8">
    <source>
        <dbReference type="Proteomes" id="UP001156940"/>
    </source>
</evidence>
<dbReference type="NCBIfam" id="TIGR02937">
    <property type="entry name" value="sigma70-ECF"/>
    <property type="match status" value="1"/>
</dbReference>
<organism evidence="7 8">
    <name type="scientific">Luteimonas endophytica</name>
    <dbReference type="NCBI Taxonomy" id="3042023"/>
    <lineage>
        <taxon>Bacteria</taxon>
        <taxon>Pseudomonadati</taxon>
        <taxon>Pseudomonadota</taxon>
        <taxon>Gammaproteobacteria</taxon>
        <taxon>Lysobacterales</taxon>
        <taxon>Lysobacteraceae</taxon>
        <taxon>Luteimonas</taxon>
    </lineage>
</organism>
<dbReference type="Proteomes" id="UP001156940">
    <property type="component" value="Unassembled WGS sequence"/>
</dbReference>
<protein>
    <submittedName>
        <fullName evidence="7">RNA polymerase sigma factor</fullName>
    </submittedName>
</protein>
<dbReference type="EMBL" id="JARXRM010000046">
    <property type="protein sequence ID" value="MDH5824824.1"/>
    <property type="molecule type" value="Genomic_DNA"/>
</dbReference>
<dbReference type="Pfam" id="PF08281">
    <property type="entry name" value="Sigma70_r4_2"/>
    <property type="match status" value="1"/>
</dbReference>
<dbReference type="InterPro" id="IPR014284">
    <property type="entry name" value="RNA_pol_sigma-70_dom"/>
</dbReference>